<reference evidence="2 3" key="2">
    <citation type="submission" date="2020-06" db="EMBL/GenBank/DDBJ databases">
        <title>Ramlibacter rhizophilus sp. nov., isolated from rhizosphere soil of national flower Mugunghwa from South Korea.</title>
        <authorList>
            <person name="Zheng-Fei Y."/>
            <person name="Huan T."/>
        </authorList>
    </citation>
    <scope>NUCLEOTIDE SEQUENCE [LARGE SCALE GENOMIC DNA]</scope>
    <source>
        <strain evidence="2 3">B156</strain>
    </source>
</reference>
<dbReference type="Proteomes" id="UP000552954">
    <property type="component" value="Unassembled WGS sequence"/>
</dbReference>
<sequence>MLWKPATYGEHAFLRMYTVVAEDIEVGRRGGLDYLVSEERFRVFTKLAATLEVFYRSMRVAKQLAQDARHLESAALGKRLRSEVDLPAELCQDRAFLESALLAGRIIEDAKGIPVGLANGIYSEEASRCYICAIPLQKLHPNQRDHRSLDHLWPLSLGGESAEGNLMPACKDCNEKKRHMATWALAPIAAYHVADKGVTLPETWRIPLAWATLMKAAMNDGRLRTLKSAAKTAQPVAPNVPLEHRRGYVFMETMQMAGA</sequence>
<dbReference type="EMBL" id="JABFCS010000001">
    <property type="protein sequence ID" value="NNU44784.1"/>
    <property type="molecule type" value="Genomic_DNA"/>
</dbReference>
<reference evidence="2 3" key="1">
    <citation type="submission" date="2020-05" db="EMBL/GenBank/DDBJ databases">
        <authorList>
            <person name="Khan S.A."/>
            <person name="Jeon C.O."/>
            <person name="Chun B.H."/>
        </authorList>
    </citation>
    <scope>NUCLEOTIDE SEQUENCE [LARGE SCALE GENOMIC DNA]</scope>
    <source>
        <strain evidence="2 3">B156</strain>
    </source>
</reference>
<evidence type="ECO:0000259" key="1">
    <source>
        <dbReference type="Pfam" id="PF14279"/>
    </source>
</evidence>
<dbReference type="Gene3D" id="1.10.30.50">
    <property type="match status" value="1"/>
</dbReference>
<organism evidence="2 3">
    <name type="scientific">Ramlibacter montanisoli</name>
    <dbReference type="NCBI Taxonomy" id="2732512"/>
    <lineage>
        <taxon>Bacteria</taxon>
        <taxon>Pseudomonadati</taxon>
        <taxon>Pseudomonadota</taxon>
        <taxon>Betaproteobacteria</taxon>
        <taxon>Burkholderiales</taxon>
        <taxon>Comamonadaceae</taxon>
        <taxon>Ramlibacter</taxon>
    </lineage>
</organism>
<feature type="domain" description="HNH endonuclease 5" evidence="1">
    <location>
        <begin position="142"/>
        <end position="181"/>
    </location>
</feature>
<dbReference type="RefSeq" id="WP_171561968.1">
    <property type="nucleotide sequence ID" value="NZ_JABFCS010000001.1"/>
</dbReference>
<proteinExistence type="predicted"/>
<dbReference type="AlphaFoldDB" id="A0A849KE21"/>
<keyword evidence="3" id="KW-1185">Reference proteome</keyword>
<dbReference type="Pfam" id="PF14279">
    <property type="entry name" value="HNH_5"/>
    <property type="match status" value="1"/>
</dbReference>
<dbReference type="CDD" id="cd00085">
    <property type="entry name" value="HNHc"/>
    <property type="match status" value="1"/>
</dbReference>
<accession>A0A849KE21</accession>
<name>A0A849KE21_9BURK</name>
<dbReference type="InterPro" id="IPR029471">
    <property type="entry name" value="HNH_5"/>
</dbReference>
<evidence type="ECO:0000313" key="2">
    <source>
        <dbReference type="EMBL" id="NNU44784.1"/>
    </source>
</evidence>
<protein>
    <recommendedName>
        <fullName evidence="1">HNH endonuclease 5 domain-containing protein</fullName>
    </recommendedName>
</protein>
<dbReference type="InterPro" id="IPR003615">
    <property type="entry name" value="HNH_nuc"/>
</dbReference>
<gene>
    <name evidence="2" type="ORF">HK415_18890</name>
</gene>
<evidence type="ECO:0000313" key="3">
    <source>
        <dbReference type="Proteomes" id="UP000552954"/>
    </source>
</evidence>
<comment type="caution">
    <text evidence="2">The sequence shown here is derived from an EMBL/GenBank/DDBJ whole genome shotgun (WGS) entry which is preliminary data.</text>
</comment>